<comment type="caution">
    <text evidence="1">The sequence shown here is derived from an EMBL/GenBank/DDBJ whole genome shotgun (WGS) entry which is preliminary data.</text>
</comment>
<evidence type="ECO:0000313" key="1">
    <source>
        <dbReference type="EMBL" id="OCA68924.1"/>
    </source>
</evidence>
<evidence type="ECO:0000313" key="2">
    <source>
        <dbReference type="Proteomes" id="UP000092651"/>
    </source>
</evidence>
<accession>A0A1B8ZBH0</accession>
<sequence length="200" mass="23944">MILSCKSHKSVEQDEIIQTKPFSKVNYYKYTYRNNEPYIESNIKIDSFKPIIYTNVKPLDTNKAIPQKIYSLSKNSWKSSKEYFYNDLQGLSVVYLEKNNKILFRNFYRSYTGKDFYKSDINKPRNKEDLIKYFENKKAEFKILSVNKSEKADVINVDINGDFYKIIVDSTFCKSYLYYNKRDTINKFFLITDDAFWEGF</sequence>
<dbReference type="Proteomes" id="UP000092651">
    <property type="component" value="Unassembled WGS sequence"/>
</dbReference>
<name>A0A1B8ZBH0_9FLAO</name>
<protein>
    <submittedName>
        <fullName evidence="1">Uncharacterized protein</fullName>
    </submittedName>
</protein>
<reference evidence="1 2" key="1">
    <citation type="submission" date="2016-07" db="EMBL/GenBank/DDBJ databases">
        <authorList>
            <person name="Jeong J.-J."/>
            <person name="Kim D.W."/>
            <person name="Sang M.K."/>
            <person name="Choi I.-G."/>
            <person name="Kim K.D."/>
        </authorList>
    </citation>
    <scope>NUCLEOTIDE SEQUENCE [LARGE SCALE GENOMIC DNA]</scope>
    <source>
        <strain evidence="1 2">UTM-3</strain>
    </source>
</reference>
<dbReference type="EMBL" id="MAYH01000048">
    <property type="protein sequence ID" value="OCA68924.1"/>
    <property type="molecule type" value="Genomic_DNA"/>
</dbReference>
<dbReference type="AlphaFoldDB" id="A0A1B8ZBH0"/>
<keyword evidence="2" id="KW-1185">Reference proteome</keyword>
<gene>
    <name evidence="1" type="ORF">BBI01_17045</name>
</gene>
<organism evidence="1 2">
    <name type="scientific">Chryseobacterium artocarpi</name>
    <dbReference type="NCBI Taxonomy" id="1414727"/>
    <lineage>
        <taxon>Bacteria</taxon>
        <taxon>Pseudomonadati</taxon>
        <taxon>Bacteroidota</taxon>
        <taxon>Flavobacteriia</taxon>
        <taxon>Flavobacteriales</taxon>
        <taxon>Weeksellaceae</taxon>
        <taxon>Chryseobacterium group</taxon>
        <taxon>Chryseobacterium</taxon>
    </lineage>
</organism>
<proteinExistence type="predicted"/>